<organism evidence="1 2">
    <name type="scientific">Nitrosopumilus ureiphilus</name>
    <dbReference type="NCBI Taxonomy" id="1470067"/>
    <lineage>
        <taxon>Archaea</taxon>
        <taxon>Nitrososphaerota</taxon>
        <taxon>Nitrososphaeria</taxon>
        <taxon>Nitrosopumilales</taxon>
        <taxon>Nitrosopumilaceae</taxon>
        <taxon>Nitrosopumilus</taxon>
    </lineage>
</organism>
<proteinExistence type="predicted"/>
<dbReference type="Proteomes" id="UP000509478">
    <property type="component" value="Chromosome"/>
</dbReference>
<accession>A0A7D5M6R6</accession>
<protein>
    <submittedName>
        <fullName evidence="1">Uncharacterized protein</fullName>
    </submittedName>
</protein>
<gene>
    <name evidence="1" type="ORF">C5F50_10040</name>
</gene>
<sequence length="65" mass="7635">MICSGLLNPQCKEKIWLKNTKIICINKQYKIMKTWRETKIGEGIKRPKSKEMLGLNNKENLSKKN</sequence>
<dbReference type="AlphaFoldDB" id="A0A7D5M6R6"/>
<keyword evidence="2" id="KW-1185">Reference proteome</keyword>
<dbReference type="KEGG" id="nue:C5F50_10040"/>
<dbReference type="EMBL" id="CP026995">
    <property type="protein sequence ID" value="QLH07371.1"/>
    <property type="molecule type" value="Genomic_DNA"/>
</dbReference>
<evidence type="ECO:0000313" key="2">
    <source>
        <dbReference type="Proteomes" id="UP000509478"/>
    </source>
</evidence>
<name>A0A7D5M6R6_9ARCH</name>
<reference evidence="1 2" key="1">
    <citation type="submission" date="2018-02" db="EMBL/GenBank/DDBJ databases">
        <title>Complete genome of Nitrosopumilus ureaphilus PS0.</title>
        <authorList>
            <person name="Qin W."/>
            <person name="Zheng Y."/>
            <person name="Stahl D.A."/>
        </authorList>
    </citation>
    <scope>NUCLEOTIDE SEQUENCE [LARGE SCALE GENOMIC DNA]</scope>
    <source>
        <strain evidence="1 2">PS0</strain>
    </source>
</reference>
<evidence type="ECO:0000313" key="1">
    <source>
        <dbReference type="EMBL" id="QLH07371.1"/>
    </source>
</evidence>